<evidence type="ECO:0000313" key="3">
    <source>
        <dbReference type="RefSeq" id="XP_033571006.1"/>
    </source>
</evidence>
<sequence>MAILKPSRPEFAFVSQEFNDDGSKQSVDRKTVRKQAMRAVAVSRRARGNYGKHNLRQYPIMLLLDEEVNQAQNGDYELEATSQIQQAPCRNSYSIPSSPIAQGFESMRIRFGVDILELPSLASSHLARLASSRLASEPAIFAGLLQCKQVSYIGHVPARFGNSVCMEDAASCLAAKMRRMLCPNDAAITDVMVIGLYSKALKSLQNAINDPVQVLNPDTLCATELLAAFEFLEFSQHYQGTRQYHLDGAACIIRHRGPNSYKSDYEISLFMALSGPIFTDAMWQNDNRFIVEEGWQNAVYAMVDPHSSLEGSPMVVEFWARIVHVSAYFRDVTAIVCGQDILQGTKYSHAPTCTEGCEHPPKSVHELACRGFNIRRRIQEWRHEYRDMLIEDTSYQQSKEAYAVFRWQFFGVYLSVTALLNRLIGAISSSMRIELENESHEFASRVVLMEQDALEEQATDEFYLAQKTVPRADFYSTQKVVVARSILATSMSWSDDSMTDHQSPIGEEQLIERWKFEAWCKLLGRSNNSPRRNLCTLFTVCSHEELPEIFSQS</sequence>
<name>A0A6A6Y5H1_9PEZI</name>
<reference evidence="3" key="3">
    <citation type="submission" date="2025-04" db="UniProtKB">
        <authorList>
            <consortium name="RefSeq"/>
        </authorList>
    </citation>
    <scope>IDENTIFICATION</scope>
    <source>
        <strain evidence="3">CBS 304.34</strain>
    </source>
</reference>
<dbReference type="GeneID" id="54469393"/>
<evidence type="ECO:0000313" key="2">
    <source>
        <dbReference type="Proteomes" id="UP000504636"/>
    </source>
</evidence>
<dbReference type="RefSeq" id="XP_033571006.1">
    <property type="nucleotide sequence ID" value="XM_033728500.1"/>
</dbReference>
<reference evidence="3" key="2">
    <citation type="submission" date="2020-04" db="EMBL/GenBank/DDBJ databases">
        <authorList>
            <consortium name="NCBI Genome Project"/>
        </authorList>
    </citation>
    <scope>NUCLEOTIDE SEQUENCE</scope>
    <source>
        <strain evidence="3">CBS 304.34</strain>
    </source>
</reference>
<keyword evidence="2" id="KW-1185">Reference proteome</keyword>
<evidence type="ECO:0000313" key="1">
    <source>
        <dbReference type="EMBL" id="KAF2804042.1"/>
    </source>
</evidence>
<dbReference type="OrthoDB" id="5126878at2759"/>
<organism evidence="1">
    <name type="scientific">Mytilinidion resinicola</name>
    <dbReference type="NCBI Taxonomy" id="574789"/>
    <lineage>
        <taxon>Eukaryota</taxon>
        <taxon>Fungi</taxon>
        <taxon>Dikarya</taxon>
        <taxon>Ascomycota</taxon>
        <taxon>Pezizomycotina</taxon>
        <taxon>Dothideomycetes</taxon>
        <taxon>Pleosporomycetidae</taxon>
        <taxon>Mytilinidiales</taxon>
        <taxon>Mytilinidiaceae</taxon>
        <taxon>Mytilinidion</taxon>
    </lineage>
</organism>
<dbReference type="PANTHER" id="PTHR38111:SF6">
    <property type="entry name" value="FINGER DOMAIN PROTEIN, PUTATIVE (AFU_ORTHOLOGUE AFUA_8G01940)-RELATED"/>
    <property type="match status" value="1"/>
</dbReference>
<evidence type="ECO:0008006" key="4">
    <source>
        <dbReference type="Google" id="ProtNLM"/>
    </source>
</evidence>
<dbReference type="InterPro" id="IPR053178">
    <property type="entry name" value="Osmoadaptation_assoc"/>
</dbReference>
<dbReference type="EMBL" id="MU003715">
    <property type="protein sequence ID" value="KAF2804042.1"/>
    <property type="molecule type" value="Genomic_DNA"/>
</dbReference>
<accession>A0A6A6Y5H1</accession>
<dbReference type="Proteomes" id="UP000504636">
    <property type="component" value="Unplaced"/>
</dbReference>
<gene>
    <name evidence="1 3" type="ORF">BDZ99DRAFT_575698</name>
</gene>
<dbReference type="PANTHER" id="PTHR38111">
    <property type="entry name" value="ZN(2)-C6 FUNGAL-TYPE DOMAIN-CONTAINING PROTEIN-RELATED"/>
    <property type="match status" value="1"/>
</dbReference>
<dbReference type="AlphaFoldDB" id="A0A6A6Y5H1"/>
<reference evidence="1 3" key="1">
    <citation type="journal article" date="2020" name="Stud. Mycol.">
        <title>101 Dothideomycetes genomes: a test case for predicting lifestyles and emergence of pathogens.</title>
        <authorList>
            <person name="Haridas S."/>
            <person name="Albert R."/>
            <person name="Binder M."/>
            <person name="Bloem J."/>
            <person name="Labutti K."/>
            <person name="Salamov A."/>
            <person name="Andreopoulos B."/>
            <person name="Baker S."/>
            <person name="Barry K."/>
            <person name="Bills G."/>
            <person name="Bluhm B."/>
            <person name="Cannon C."/>
            <person name="Castanera R."/>
            <person name="Culley D."/>
            <person name="Daum C."/>
            <person name="Ezra D."/>
            <person name="Gonzalez J."/>
            <person name="Henrissat B."/>
            <person name="Kuo A."/>
            <person name="Liang C."/>
            <person name="Lipzen A."/>
            <person name="Lutzoni F."/>
            <person name="Magnuson J."/>
            <person name="Mondo S."/>
            <person name="Nolan M."/>
            <person name="Ohm R."/>
            <person name="Pangilinan J."/>
            <person name="Park H.-J."/>
            <person name="Ramirez L."/>
            <person name="Alfaro M."/>
            <person name="Sun H."/>
            <person name="Tritt A."/>
            <person name="Yoshinaga Y."/>
            <person name="Zwiers L.-H."/>
            <person name="Turgeon B."/>
            <person name="Goodwin S."/>
            <person name="Spatafora J."/>
            <person name="Crous P."/>
            <person name="Grigoriev I."/>
        </authorList>
    </citation>
    <scope>NUCLEOTIDE SEQUENCE</scope>
    <source>
        <strain evidence="1 3">CBS 304.34</strain>
    </source>
</reference>
<proteinExistence type="predicted"/>
<protein>
    <recommendedName>
        <fullName evidence="4">Transcription factor domain-containing protein</fullName>
    </recommendedName>
</protein>